<accession>A0AAU9QC22</accession>
<keyword evidence="1" id="KW-0472">Membrane</keyword>
<dbReference type="Proteomes" id="UP001295420">
    <property type="component" value="Unassembled WGS sequence"/>
</dbReference>
<keyword evidence="1" id="KW-0812">Transmembrane</keyword>
<keyword evidence="1" id="KW-1133">Transmembrane helix</keyword>
<evidence type="ECO:0000313" key="3">
    <source>
        <dbReference type="Proteomes" id="UP001295420"/>
    </source>
</evidence>
<name>A0AAU9QC22_9VIBR</name>
<feature type="transmembrane region" description="Helical" evidence="1">
    <location>
        <begin position="12"/>
        <end position="39"/>
    </location>
</feature>
<gene>
    <name evidence="2" type="ORF">THF1D04_50157</name>
</gene>
<protein>
    <submittedName>
        <fullName evidence="2">Uncharacterized protein</fullName>
    </submittedName>
</protein>
<dbReference type="EMBL" id="CAKMTQ010000045">
    <property type="protein sequence ID" value="CAH1537910.1"/>
    <property type="molecule type" value="Genomic_DNA"/>
</dbReference>
<sequence length="40" mass="4438">MAREYMKFSQFLILFVAVLVATSSIVGVFGVTTLGVLYYC</sequence>
<evidence type="ECO:0000313" key="2">
    <source>
        <dbReference type="EMBL" id="CAH1537910.1"/>
    </source>
</evidence>
<comment type="caution">
    <text evidence="2">The sequence shown here is derived from an EMBL/GenBank/DDBJ whole genome shotgun (WGS) entry which is preliminary data.</text>
</comment>
<dbReference type="AlphaFoldDB" id="A0AAU9QC22"/>
<evidence type="ECO:0000256" key="1">
    <source>
        <dbReference type="SAM" id="Phobius"/>
    </source>
</evidence>
<organism evidence="2 3">
    <name type="scientific">Vibrio owensii</name>
    <dbReference type="NCBI Taxonomy" id="696485"/>
    <lineage>
        <taxon>Bacteria</taxon>
        <taxon>Pseudomonadati</taxon>
        <taxon>Pseudomonadota</taxon>
        <taxon>Gammaproteobacteria</taxon>
        <taxon>Vibrionales</taxon>
        <taxon>Vibrionaceae</taxon>
        <taxon>Vibrio</taxon>
    </lineage>
</organism>
<proteinExistence type="predicted"/>
<reference evidence="2" key="1">
    <citation type="submission" date="2022-01" db="EMBL/GenBank/DDBJ databases">
        <authorList>
            <person name="Lagorce A."/>
        </authorList>
    </citation>
    <scope>NUCLEOTIDE SEQUENCE</scope>
    <source>
        <strain evidence="2">Th15_F1_D04</strain>
    </source>
</reference>